<keyword evidence="2" id="KW-1185">Reference proteome</keyword>
<gene>
    <name evidence="1" type="ORF">C8N38_10894</name>
</gene>
<organism evidence="1 2">
    <name type="scientific">Rhodovulum kholense</name>
    <dbReference type="NCBI Taxonomy" id="453584"/>
    <lineage>
        <taxon>Bacteria</taxon>
        <taxon>Pseudomonadati</taxon>
        <taxon>Pseudomonadota</taxon>
        <taxon>Alphaproteobacteria</taxon>
        <taxon>Rhodobacterales</taxon>
        <taxon>Paracoccaceae</taxon>
        <taxon>Rhodovulum</taxon>
    </lineage>
</organism>
<accession>A0A8E2VJG7</accession>
<proteinExistence type="predicted"/>
<dbReference type="EMBL" id="QAYC01000008">
    <property type="protein sequence ID" value="PTW48342.1"/>
    <property type="molecule type" value="Genomic_DNA"/>
</dbReference>
<sequence length="43" mass="4611">MWIQARHRATGAATEVGISTLPQTETLSIGGRTRTYYGAGTMV</sequence>
<name>A0A8E2VJG7_9RHOB</name>
<protein>
    <submittedName>
        <fullName evidence="1">Uncharacterized protein</fullName>
    </submittedName>
</protein>
<evidence type="ECO:0000313" key="1">
    <source>
        <dbReference type="EMBL" id="PTW48342.1"/>
    </source>
</evidence>
<comment type="caution">
    <text evidence="1">The sequence shown here is derived from an EMBL/GenBank/DDBJ whole genome shotgun (WGS) entry which is preliminary data.</text>
</comment>
<dbReference type="AlphaFoldDB" id="A0A8E2VJG7"/>
<dbReference type="RefSeq" id="WP_281258226.1">
    <property type="nucleotide sequence ID" value="NZ_QAYC01000008.1"/>
</dbReference>
<reference evidence="1 2" key="1">
    <citation type="submission" date="2018-04" db="EMBL/GenBank/DDBJ databases">
        <title>Genomic Encyclopedia of Archaeal and Bacterial Type Strains, Phase II (KMG-II): from individual species to whole genera.</title>
        <authorList>
            <person name="Goeker M."/>
        </authorList>
    </citation>
    <scope>NUCLEOTIDE SEQUENCE [LARGE SCALE GENOMIC DNA]</scope>
    <source>
        <strain evidence="1 2">DSM 19783</strain>
    </source>
</reference>
<evidence type="ECO:0000313" key="2">
    <source>
        <dbReference type="Proteomes" id="UP000244037"/>
    </source>
</evidence>
<dbReference type="Proteomes" id="UP000244037">
    <property type="component" value="Unassembled WGS sequence"/>
</dbReference>